<gene>
    <name evidence="2" type="ORF">g.20127</name>
</gene>
<feature type="compositionally biased region" description="Polar residues" evidence="1">
    <location>
        <begin position="17"/>
        <end position="29"/>
    </location>
</feature>
<evidence type="ECO:0000256" key="1">
    <source>
        <dbReference type="SAM" id="MobiDB-lite"/>
    </source>
</evidence>
<dbReference type="EMBL" id="GDHC01005142">
    <property type="protein sequence ID" value="JAQ13487.1"/>
    <property type="molecule type" value="Transcribed_RNA"/>
</dbReference>
<evidence type="ECO:0000313" key="2">
    <source>
        <dbReference type="EMBL" id="JAQ13487.1"/>
    </source>
</evidence>
<reference evidence="2" key="1">
    <citation type="journal article" date="2016" name="Gigascience">
        <title>De novo construction of an expanded transcriptome assembly for the western tarnished plant bug, Lygus hesperus.</title>
        <authorList>
            <person name="Tassone E.E."/>
            <person name="Geib S.M."/>
            <person name="Hall B."/>
            <person name="Fabrick J.A."/>
            <person name="Brent C.S."/>
            <person name="Hull J.J."/>
        </authorList>
    </citation>
    <scope>NUCLEOTIDE SEQUENCE</scope>
</reference>
<name>A0A146M3Z5_LYGHE</name>
<protein>
    <submittedName>
        <fullName evidence="2">Uncharacterized protein</fullName>
    </submittedName>
</protein>
<accession>A0A146M3Z5</accession>
<sequence length="112" mass="12566">MAVVLRSYLGLYHGRNSHNNPNGKSTSTNERSHTVLKLTERLPFQREESKVELAVADASRAQVECQQDMLGDESRARNEVYSTEMTTRADLYYNHERNTAPSSSSSSSPQST</sequence>
<dbReference type="AlphaFoldDB" id="A0A146M3Z5"/>
<proteinExistence type="predicted"/>
<organism evidence="2">
    <name type="scientific">Lygus hesperus</name>
    <name type="common">Western plant bug</name>
    <dbReference type="NCBI Taxonomy" id="30085"/>
    <lineage>
        <taxon>Eukaryota</taxon>
        <taxon>Metazoa</taxon>
        <taxon>Ecdysozoa</taxon>
        <taxon>Arthropoda</taxon>
        <taxon>Hexapoda</taxon>
        <taxon>Insecta</taxon>
        <taxon>Pterygota</taxon>
        <taxon>Neoptera</taxon>
        <taxon>Paraneoptera</taxon>
        <taxon>Hemiptera</taxon>
        <taxon>Heteroptera</taxon>
        <taxon>Panheteroptera</taxon>
        <taxon>Cimicomorpha</taxon>
        <taxon>Miridae</taxon>
        <taxon>Mirini</taxon>
        <taxon>Lygus</taxon>
    </lineage>
</organism>
<feature type="region of interest" description="Disordered" evidence="1">
    <location>
        <begin position="10"/>
        <end position="33"/>
    </location>
</feature>